<keyword evidence="1" id="KW-0472">Membrane</keyword>
<dbReference type="OrthoDB" id="2111373at2"/>
<evidence type="ECO:0000256" key="1">
    <source>
        <dbReference type="SAM" id="Phobius"/>
    </source>
</evidence>
<evidence type="ECO:0008006" key="4">
    <source>
        <dbReference type="Google" id="ProtNLM"/>
    </source>
</evidence>
<proteinExistence type="predicted"/>
<feature type="transmembrane region" description="Helical" evidence="1">
    <location>
        <begin position="12"/>
        <end position="34"/>
    </location>
</feature>
<sequence>MNKIKASLNWTLAIAVITLVLAAIFSIVSTFFLSGVTWGVGMFIVFLIVLVGIIFDTIGVAATAAEESPFHAMAAERILGAKEAVLITRNADRFANFCNDVIGDIAGIISGTAAAFVVLQLANSLGQGENTNYQFWISVFFTSIVASLTVGGKSLGKTIALEYATPIIFQVGRLFYLLQVKLKINILNNGKNKDKKKKKTKRK</sequence>
<protein>
    <recommendedName>
        <fullName evidence="4">CNNM transmembrane domain-containing protein</fullName>
    </recommendedName>
</protein>
<keyword evidence="3" id="KW-1185">Reference proteome</keyword>
<feature type="transmembrane region" description="Helical" evidence="1">
    <location>
        <begin position="101"/>
        <end position="121"/>
    </location>
</feature>
<dbReference type="RefSeq" id="WP_071308442.1">
    <property type="nucleotide sequence ID" value="NZ_MLQR01000002.1"/>
</dbReference>
<dbReference type="EMBL" id="MLQR01000002">
    <property type="protein sequence ID" value="OIJ16881.1"/>
    <property type="molecule type" value="Genomic_DNA"/>
</dbReference>
<keyword evidence="1" id="KW-0812">Transmembrane</keyword>
<evidence type="ECO:0000313" key="3">
    <source>
        <dbReference type="Proteomes" id="UP000179524"/>
    </source>
</evidence>
<accession>A0A1S2LWF0</accession>
<dbReference type="Proteomes" id="UP000179524">
    <property type="component" value="Unassembled WGS sequence"/>
</dbReference>
<keyword evidence="1" id="KW-1133">Transmembrane helix</keyword>
<name>A0A1S2LWF0_9BACI</name>
<reference evidence="2 3" key="1">
    <citation type="submission" date="2016-10" db="EMBL/GenBank/DDBJ databases">
        <title>Draft genome sequences of four alkaliphilic bacteria belonging to the Anaerobacillus genus.</title>
        <authorList>
            <person name="Bassil N.M."/>
            <person name="Lloyd J.R."/>
        </authorList>
    </citation>
    <scope>NUCLEOTIDE SEQUENCE [LARGE SCALE GENOMIC DNA]</scope>
    <source>
        <strain evidence="2 3">DSM 18345</strain>
    </source>
</reference>
<organism evidence="2 3">
    <name type="scientific">Anaerobacillus alkalilacustris</name>
    <dbReference type="NCBI Taxonomy" id="393763"/>
    <lineage>
        <taxon>Bacteria</taxon>
        <taxon>Bacillati</taxon>
        <taxon>Bacillota</taxon>
        <taxon>Bacilli</taxon>
        <taxon>Bacillales</taxon>
        <taxon>Bacillaceae</taxon>
        <taxon>Anaerobacillus</taxon>
    </lineage>
</organism>
<feature type="transmembrane region" description="Helical" evidence="1">
    <location>
        <begin position="40"/>
        <end position="65"/>
    </location>
</feature>
<dbReference type="AlphaFoldDB" id="A0A1S2LWF0"/>
<feature type="transmembrane region" description="Helical" evidence="1">
    <location>
        <begin position="133"/>
        <end position="151"/>
    </location>
</feature>
<gene>
    <name evidence="2" type="ORF">BKP37_04260</name>
</gene>
<evidence type="ECO:0000313" key="2">
    <source>
        <dbReference type="EMBL" id="OIJ16881.1"/>
    </source>
</evidence>
<comment type="caution">
    <text evidence="2">The sequence shown here is derived from an EMBL/GenBank/DDBJ whole genome shotgun (WGS) entry which is preliminary data.</text>
</comment>